<keyword evidence="3 6" id="KW-0812">Transmembrane</keyword>
<dbReference type="InterPro" id="IPR002523">
    <property type="entry name" value="MgTranspt_CorA/ZnTranspt_ZntB"/>
</dbReference>
<feature type="transmembrane region" description="Helical" evidence="6">
    <location>
        <begin position="249"/>
        <end position="270"/>
    </location>
</feature>
<dbReference type="InterPro" id="IPR045863">
    <property type="entry name" value="CorA_TM1_TM2"/>
</dbReference>
<evidence type="ECO:0000256" key="4">
    <source>
        <dbReference type="ARBA" id="ARBA00022989"/>
    </source>
</evidence>
<sequence length="307" mass="35144">MLFYYKTFDGEMKRLEQAEPGCWISCIAPEDEEIAGLIEQFDIEPDFFRAALDEEESSHVDSEENSTLIIVDLPVVENTGKSLVYSTKPLGVIITEKNVITICSEENSVLVEFSEGLVKGVQTNLKTRFVLYLMLRIAAKYLQYLKQIYRISDQVELELRRSMRNTELLQFMDIQKSLVYFSSSLKGNELTMEKIMRGRVIKLYEEDQDLLEDVLIEVKQAIDMSITQLNILSNSMDAFASMISNNLNMVMKVLASLTLIVSIPTVISGLYGMNVEGLPYPYFWVTIVIMAVCMFLAYLILKKKDMF</sequence>
<dbReference type="GO" id="GO:0046873">
    <property type="term" value="F:metal ion transmembrane transporter activity"/>
    <property type="evidence" value="ECO:0007669"/>
    <property type="project" value="InterPro"/>
</dbReference>
<accession>A0A9D1J0X4</accession>
<dbReference type="InterPro" id="IPR047199">
    <property type="entry name" value="CorA-like"/>
</dbReference>
<evidence type="ECO:0000256" key="3">
    <source>
        <dbReference type="ARBA" id="ARBA00022692"/>
    </source>
</evidence>
<comment type="subcellular location">
    <subcellularLocation>
        <location evidence="1">Membrane</location>
        <topology evidence="1">Multi-pass membrane protein</topology>
    </subcellularLocation>
</comment>
<gene>
    <name evidence="7" type="ORF">IAA54_04250</name>
</gene>
<keyword evidence="4 6" id="KW-1133">Transmembrane helix</keyword>
<name>A0A9D1J0X4_9FIRM</name>
<evidence type="ECO:0000313" key="8">
    <source>
        <dbReference type="Proteomes" id="UP000886785"/>
    </source>
</evidence>
<dbReference type="SUPFAM" id="SSF144083">
    <property type="entry name" value="Magnesium transport protein CorA, transmembrane region"/>
    <property type="match status" value="1"/>
</dbReference>
<keyword evidence="5 6" id="KW-0472">Membrane</keyword>
<dbReference type="PANTHER" id="PTHR47891">
    <property type="entry name" value="TRANSPORTER-RELATED"/>
    <property type="match status" value="1"/>
</dbReference>
<dbReference type="Proteomes" id="UP000886785">
    <property type="component" value="Unassembled WGS sequence"/>
</dbReference>
<dbReference type="Gene3D" id="1.20.58.340">
    <property type="entry name" value="Magnesium transport protein CorA, transmembrane region"/>
    <property type="match status" value="2"/>
</dbReference>
<comment type="similarity">
    <text evidence="2">Belongs to the CorA metal ion transporter (MIT) (TC 1.A.35) family.</text>
</comment>
<dbReference type="PANTHER" id="PTHR47891:SF2">
    <property type="entry name" value="MAGNESIUM AND COBALT TRANSPORTER"/>
    <property type="match status" value="1"/>
</dbReference>
<dbReference type="SUPFAM" id="SSF143865">
    <property type="entry name" value="CorA soluble domain-like"/>
    <property type="match status" value="1"/>
</dbReference>
<dbReference type="Gene3D" id="3.30.460.20">
    <property type="entry name" value="CorA soluble domain-like"/>
    <property type="match status" value="1"/>
</dbReference>
<proteinExistence type="inferred from homology"/>
<dbReference type="InterPro" id="IPR045861">
    <property type="entry name" value="CorA_cytoplasmic_dom"/>
</dbReference>
<reference evidence="7" key="2">
    <citation type="journal article" date="2021" name="PeerJ">
        <title>Extensive microbial diversity within the chicken gut microbiome revealed by metagenomics and culture.</title>
        <authorList>
            <person name="Gilroy R."/>
            <person name="Ravi A."/>
            <person name="Getino M."/>
            <person name="Pursley I."/>
            <person name="Horton D.L."/>
            <person name="Alikhan N.F."/>
            <person name="Baker D."/>
            <person name="Gharbi K."/>
            <person name="Hall N."/>
            <person name="Watson M."/>
            <person name="Adriaenssens E.M."/>
            <person name="Foster-Nyarko E."/>
            <person name="Jarju S."/>
            <person name="Secka A."/>
            <person name="Antonio M."/>
            <person name="Oren A."/>
            <person name="Chaudhuri R.R."/>
            <person name="La Ragione R."/>
            <person name="Hildebrand F."/>
            <person name="Pallen M.J."/>
        </authorList>
    </citation>
    <scope>NUCLEOTIDE SEQUENCE</scope>
    <source>
        <strain evidence="7">ChiSjej1B19-7085</strain>
    </source>
</reference>
<comment type="caution">
    <text evidence="7">The sequence shown here is derived from an EMBL/GenBank/DDBJ whole genome shotgun (WGS) entry which is preliminary data.</text>
</comment>
<evidence type="ECO:0000256" key="5">
    <source>
        <dbReference type="ARBA" id="ARBA00023136"/>
    </source>
</evidence>
<evidence type="ECO:0000256" key="2">
    <source>
        <dbReference type="ARBA" id="ARBA00009765"/>
    </source>
</evidence>
<dbReference type="GO" id="GO:0016020">
    <property type="term" value="C:membrane"/>
    <property type="evidence" value="ECO:0007669"/>
    <property type="project" value="UniProtKB-SubCell"/>
</dbReference>
<reference evidence="7" key="1">
    <citation type="submission" date="2020-10" db="EMBL/GenBank/DDBJ databases">
        <authorList>
            <person name="Gilroy R."/>
        </authorList>
    </citation>
    <scope>NUCLEOTIDE SEQUENCE</scope>
    <source>
        <strain evidence="7">ChiSjej1B19-7085</strain>
    </source>
</reference>
<evidence type="ECO:0000313" key="7">
    <source>
        <dbReference type="EMBL" id="HIR56857.1"/>
    </source>
</evidence>
<organism evidence="7 8">
    <name type="scientific">Candidatus Gallacutalibacter pullicola</name>
    <dbReference type="NCBI Taxonomy" id="2840830"/>
    <lineage>
        <taxon>Bacteria</taxon>
        <taxon>Bacillati</taxon>
        <taxon>Bacillota</taxon>
        <taxon>Clostridia</taxon>
        <taxon>Eubacteriales</taxon>
        <taxon>Candidatus Gallacutalibacter</taxon>
    </lineage>
</organism>
<evidence type="ECO:0000256" key="6">
    <source>
        <dbReference type="SAM" id="Phobius"/>
    </source>
</evidence>
<dbReference type="EMBL" id="DVHF01000050">
    <property type="protein sequence ID" value="HIR56857.1"/>
    <property type="molecule type" value="Genomic_DNA"/>
</dbReference>
<dbReference type="AlphaFoldDB" id="A0A9D1J0X4"/>
<dbReference type="CDD" id="cd12827">
    <property type="entry name" value="EcCorA_ZntB-like_u2"/>
    <property type="match status" value="1"/>
</dbReference>
<evidence type="ECO:0000256" key="1">
    <source>
        <dbReference type="ARBA" id="ARBA00004141"/>
    </source>
</evidence>
<protein>
    <submittedName>
        <fullName evidence="7">Magnesium transporter CorA family protein</fullName>
    </submittedName>
</protein>
<dbReference type="Pfam" id="PF01544">
    <property type="entry name" value="CorA"/>
    <property type="match status" value="1"/>
</dbReference>
<feature type="transmembrane region" description="Helical" evidence="6">
    <location>
        <begin position="282"/>
        <end position="301"/>
    </location>
</feature>